<dbReference type="RefSeq" id="WP_256551357.1">
    <property type="nucleotide sequence ID" value="NZ_CP101751.1"/>
</dbReference>
<gene>
    <name evidence="2" type="ORF">NOX80_00300</name>
</gene>
<accession>A0ABY5ISA9</accession>
<organism evidence="2 3">
    <name type="scientific">Flavobacterium cerinum</name>
    <dbReference type="NCBI Taxonomy" id="2502784"/>
    <lineage>
        <taxon>Bacteria</taxon>
        <taxon>Pseudomonadati</taxon>
        <taxon>Bacteroidota</taxon>
        <taxon>Flavobacteriia</taxon>
        <taxon>Flavobacteriales</taxon>
        <taxon>Flavobacteriaceae</taxon>
        <taxon>Flavobacterium</taxon>
    </lineage>
</organism>
<name>A0ABY5ISA9_9FLAO</name>
<evidence type="ECO:0000313" key="2">
    <source>
        <dbReference type="EMBL" id="UUC45669.1"/>
    </source>
</evidence>
<evidence type="ECO:0008006" key="4">
    <source>
        <dbReference type="Google" id="ProtNLM"/>
    </source>
</evidence>
<reference evidence="2" key="1">
    <citation type="submission" date="2022-07" db="EMBL/GenBank/DDBJ databases">
        <title>Isolation, identification, and degradation of a PFOSA degrading strain from sewage treatment plant.</title>
        <authorList>
            <person name="Zhang L."/>
            <person name="Huo Y."/>
        </authorList>
    </citation>
    <scope>NUCLEOTIDE SEQUENCE</scope>
    <source>
        <strain evidence="2">C1</strain>
    </source>
</reference>
<dbReference type="Proteomes" id="UP001059844">
    <property type="component" value="Chromosome"/>
</dbReference>
<evidence type="ECO:0000313" key="3">
    <source>
        <dbReference type="Proteomes" id="UP001059844"/>
    </source>
</evidence>
<keyword evidence="1" id="KW-0732">Signal</keyword>
<sequence>MKTFLILILSIFSLSIYAQSSNPAQTSLTAEQKAKMEVKRMATDLNLTVSQQQQIEKVLTDNNQKTGDIKLRLQSAKPEENQALKAEYIESLKTLKTNLKAILTQEQQNKWDLIYKQRFQGQQKQATTSNKP</sequence>
<protein>
    <recommendedName>
        <fullName evidence="4">Periplasmic heavy metal sensor</fullName>
    </recommendedName>
</protein>
<proteinExistence type="predicted"/>
<evidence type="ECO:0000256" key="1">
    <source>
        <dbReference type="SAM" id="SignalP"/>
    </source>
</evidence>
<keyword evidence="3" id="KW-1185">Reference proteome</keyword>
<dbReference type="EMBL" id="CP101751">
    <property type="protein sequence ID" value="UUC45669.1"/>
    <property type="molecule type" value="Genomic_DNA"/>
</dbReference>
<feature type="chain" id="PRO_5046329328" description="Periplasmic heavy metal sensor" evidence="1">
    <location>
        <begin position="21"/>
        <end position="132"/>
    </location>
</feature>
<feature type="signal peptide" evidence="1">
    <location>
        <begin position="1"/>
        <end position="20"/>
    </location>
</feature>